<dbReference type="SUPFAM" id="SSF81653">
    <property type="entry name" value="Calcium ATPase, transduction domain A"/>
    <property type="match status" value="1"/>
</dbReference>
<dbReference type="SUPFAM" id="SSF55008">
    <property type="entry name" value="HMA, heavy metal-associated domain"/>
    <property type="match status" value="1"/>
</dbReference>
<comment type="similarity">
    <text evidence="2 15">Belongs to the cation transport ATPase (P-type) (TC 3.A.3) family. Type IB subfamily.</text>
</comment>
<dbReference type="GO" id="GO:0055070">
    <property type="term" value="P:copper ion homeostasis"/>
    <property type="evidence" value="ECO:0007669"/>
    <property type="project" value="TreeGrafter"/>
</dbReference>
<dbReference type="InterPro" id="IPR027256">
    <property type="entry name" value="P-typ_ATPase_IB"/>
</dbReference>
<evidence type="ECO:0000256" key="15">
    <source>
        <dbReference type="RuleBase" id="RU362081"/>
    </source>
</evidence>
<dbReference type="GO" id="GO:0043682">
    <property type="term" value="F:P-type divalent copper transporter activity"/>
    <property type="evidence" value="ECO:0007669"/>
    <property type="project" value="TreeGrafter"/>
</dbReference>
<dbReference type="RefSeq" id="WP_172603888.1">
    <property type="nucleotide sequence ID" value="NZ_AP019368.1"/>
</dbReference>
<dbReference type="NCBIfam" id="TIGR01494">
    <property type="entry name" value="ATPase_P-type"/>
    <property type="match status" value="2"/>
</dbReference>
<dbReference type="PANTHER" id="PTHR43520:SF5">
    <property type="entry name" value="CATION-TRANSPORTING P-TYPE ATPASE-RELATED"/>
    <property type="match status" value="1"/>
</dbReference>
<keyword evidence="14 15" id="KW-0472">Membrane</keyword>
<dbReference type="KEGG" id="sbf:JCM31447_20920"/>
<keyword evidence="6 15" id="KW-0812">Transmembrane</keyword>
<dbReference type="SUPFAM" id="SSF81665">
    <property type="entry name" value="Calcium ATPase, transmembrane domain M"/>
    <property type="match status" value="1"/>
</dbReference>
<feature type="domain" description="HMA" evidence="17">
    <location>
        <begin position="118"/>
        <end position="179"/>
    </location>
</feature>
<keyword evidence="9 15" id="KW-0067">ATP-binding</keyword>
<protein>
    <submittedName>
        <fullName evidence="19">Cadmium-translocating P-type ATPase</fullName>
    </submittedName>
</protein>
<dbReference type="Gene3D" id="3.30.70.100">
    <property type="match status" value="1"/>
</dbReference>
<evidence type="ECO:0000259" key="18">
    <source>
        <dbReference type="Pfam" id="PF12156"/>
    </source>
</evidence>
<dbReference type="Pfam" id="PF00403">
    <property type="entry name" value="HMA"/>
    <property type="match status" value="1"/>
</dbReference>
<feature type="transmembrane region" description="Helical" evidence="15">
    <location>
        <begin position="268"/>
        <end position="290"/>
    </location>
</feature>
<proteinExistence type="inferred from homology"/>
<dbReference type="InterPro" id="IPR023298">
    <property type="entry name" value="ATPase_P-typ_TM_dom_sf"/>
</dbReference>
<evidence type="ECO:0000256" key="13">
    <source>
        <dbReference type="ARBA" id="ARBA00023065"/>
    </source>
</evidence>
<name>A0A4P2VVR6_FLUSA</name>
<dbReference type="GO" id="GO:0005524">
    <property type="term" value="F:ATP binding"/>
    <property type="evidence" value="ECO:0007669"/>
    <property type="project" value="UniProtKB-UniRule"/>
</dbReference>
<accession>A0A4P2VVR6</accession>
<dbReference type="InterPro" id="IPR001757">
    <property type="entry name" value="P_typ_ATPase"/>
</dbReference>
<evidence type="ECO:0000256" key="8">
    <source>
        <dbReference type="ARBA" id="ARBA00022741"/>
    </source>
</evidence>
<feature type="transmembrane region" description="Helical" evidence="15">
    <location>
        <begin position="789"/>
        <end position="808"/>
    </location>
</feature>
<keyword evidence="8 15" id="KW-0547">Nucleotide-binding</keyword>
<feature type="transmembrane region" description="Helical" evidence="15">
    <location>
        <begin position="763"/>
        <end position="783"/>
    </location>
</feature>
<dbReference type="InterPro" id="IPR023214">
    <property type="entry name" value="HAD_sf"/>
</dbReference>
<dbReference type="Proteomes" id="UP000291236">
    <property type="component" value="Chromosome"/>
</dbReference>
<dbReference type="PRINTS" id="PR00119">
    <property type="entry name" value="CATATPASE"/>
</dbReference>
<feature type="domain" description="Putative metal-binding" evidence="18">
    <location>
        <begin position="39"/>
        <end position="107"/>
    </location>
</feature>
<evidence type="ECO:0000256" key="7">
    <source>
        <dbReference type="ARBA" id="ARBA00022723"/>
    </source>
</evidence>
<gene>
    <name evidence="19" type="ORF">JCM31447_20920</name>
</gene>
<dbReference type="InterPro" id="IPR006121">
    <property type="entry name" value="HMA_dom"/>
</dbReference>
<keyword evidence="10" id="KW-0460">Magnesium</keyword>
<keyword evidence="5" id="KW-0597">Phosphoprotein</keyword>
<dbReference type="GO" id="GO:0005886">
    <property type="term" value="C:plasma membrane"/>
    <property type="evidence" value="ECO:0007669"/>
    <property type="project" value="UniProtKB-SubCell"/>
</dbReference>
<feature type="transmembrane region" description="Helical" evidence="15">
    <location>
        <begin position="463"/>
        <end position="486"/>
    </location>
</feature>
<dbReference type="EMBL" id="AP019368">
    <property type="protein sequence ID" value="BBH53645.1"/>
    <property type="molecule type" value="Genomic_DNA"/>
</dbReference>
<dbReference type="PANTHER" id="PTHR43520">
    <property type="entry name" value="ATP7, ISOFORM B"/>
    <property type="match status" value="1"/>
</dbReference>
<keyword evidence="13" id="KW-0406">Ion transport</keyword>
<dbReference type="InterPro" id="IPR036412">
    <property type="entry name" value="HAD-like_sf"/>
</dbReference>
<dbReference type="PROSITE" id="PS01047">
    <property type="entry name" value="HMA_1"/>
    <property type="match status" value="1"/>
</dbReference>
<evidence type="ECO:0000259" key="16">
    <source>
        <dbReference type="Pfam" id="PF00122"/>
    </source>
</evidence>
<evidence type="ECO:0000256" key="10">
    <source>
        <dbReference type="ARBA" id="ARBA00022842"/>
    </source>
</evidence>
<dbReference type="Pfam" id="PF12156">
    <property type="entry name" value="ATPase-cat_bd"/>
    <property type="match status" value="1"/>
</dbReference>
<dbReference type="InterPro" id="IPR008250">
    <property type="entry name" value="ATPase_P-typ_transduc_dom_A_sf"/>
</dbReference>
<dbReference type="CDD" id="cd00371">
    <property type="entry name" value="HMA"/>
    <property type="match status" value="1"/>
</dbReference>
<dbReference type="Gene3D" id="3.40.50.1000">
    <property type="entry name" value="HAD superfamily/HAD-like"/>
    <property type="match status" value="1"/>
</dbReference>
<comment type="subcellular location">
    <subcellularLocation>
        <location evidence="1">Cell membrane</location>
        <topology evidence="1">Multi-pass membrane protein</topology>
    </subcellularLocation>
</comment>
<sequence>MSKNSLIKKDSQYEQNNILITQNRSDQEINLENKMPEFCLHCQNSLDKKRVNYSFCCKGCYSVFYFLKAQDLNKYYEIMKLVGEQPAQAQDYNEAHFSIFRDNNLNTIFKFKEDKWAFFVPEIKCAACIWLIEKILSRDSNITEISVNLIDRTVSFSFINKDEKSLEKAARMLISAGYDVLPLPFLSSKEFRSKYEKERIKDIAISGFAFGNVMIFAVSSYLGAYFGIDNNINKLFIVLSMIISVPTVVYAGRSFFYNSYRAFKNKLVHIDMTISFALIVSLFVSIYETILDSGKVYYDTITGLIFLLLVGRYFHEKSLNKAKELGESIKNILPIEAYSIKKGDIFIVPVGKEFLADGRIIEGETEVNEASLTGEEFPIFKCVSDHVLAGSQNILKPVKVVAEKTGSETWISSLENLIQTAKSRKSQIESAMEKILPYFTYLTILTAVLAFIVWFFIDKTKALDVFVAILIISCPCALALATPLTMSSALKKLWEKGVIVKSSETLETIAKIDTVIFDKTGTLTEGNLTIKNHFFLQGSLPEITEKYVLNIIAHVAKNSLHLVSKAIAQNYLTNDLQIQLIHIEEFAGKGIQAFADGKEIRIGKQNFVGYEDLTESDDYCAYAKYDNLIVKFVLSETIRADGKEFIQFLKRKNIESYILSGDRKKSVQKIASSLLIKPENCYSTLLPNEKLEFLEHLQKAKKCVLAIGDGVNDAAMLAKAHVGIAAHGGVDVALHSADIFLRKHEMSLLKKTFEYCKYIKQTLIILFTVSLYYNIIVVILAAFGYVNPLFAALFMPFSSLTVYLIVFFRKGDKIWQS</sequence>
<feature type="domain" description="P-type ATPase A" evidence="16">
    <location>
        <begin position="335"/>
        <end position="418"/>
    </location>
</feature>
<evidence type="ECO:0000313" key="19">
    <source>
        <dbReference type="EMBL" id="BBH53645.1"/>
    </source>
</evidence>
<evidence type="ECO:0000256" key="9">
    <source>
        <dbReference type="ARBA" id="ARBA00022840"/>
    </source>
</evidence>
<keyword evidence="4 15" id="KW-1003">Cell membrane</keyword>
<dbReference type="Gene3D" id="3.40.1110.10">
    <property type="entry name" value="Calcium-transporting ATPase, cytoplasmic domain N"/>
    <property type="match status" value="1"/>
</dbReference>
<keyword evidence="7 15" id="KW-0479">Metal-binding</keyword>
<feature type="transmembrane region" description="Helical" evidence="15">
    <location>
        <begin position="235"/>
        <end position="256"/>
    </location>
</feature>
<keyword evidence="20" id="KW-1185">Reference proteome</keyword>
<dbReference type="Pfam" id="PF00122">
    <property type="entry name" value="E1-E2_ATPase"/>
    <property type="match status" value="1"/>
</dbReference>
<evidence type="ECO:0000256" key="3">
    <source>
        <dbReference type="ARBA" id="ARBA00022448"/>
    </source>
</evidence>
<evidence type="ECO:0000256" key="2">
    <source>
        <dbReference type="ARBA" id="ARBA00006024"/>
    </source>
</evidence>
<keyword evidence="3" id="KW-0813">Transport</keyword>
<dbReference type="Gene3D" id="2.70.150.10">
    <property type="entry name" value="Calcium-transporting ATPase, cytoplasmic transduction domain A"/>
    <property type="match status" value="1"/>
</dbReference>
<keyword evidence="11" id="KW-1278">Translocase</keyword>
<dbReference type="AlphaFoldDB" id="A0A4P2VVR6"/>
<evidence type="ECO:0000256" key="14">
    <source>
        <dbReference type="ARBA" id="ARBA00023136"/>
    </source>
</evidence>
<evidence type="ECO:0000256" key="6">
    <source>
        <dbReference type="ARBA" id="ARBA00022692"/>
    </source>
</evidence>
<dbReference type="InterPro" id="IPR036163">
    <property type="entry name" value="HMA_dom_sf"/>
</dbReference>
<evidence type="ECO:0000259" key="17">
    <source>
        <dbReference type="Pfam" id="PF00403"/>
    </source>
</evidence>
<dbReference type="PROSITE" id="PS00154">
    <property type="entry name" value="ATPASE_E1_E2"/>
    <property type="match status" value="1"/>
</dbReference>
<feature type="transmembrane region" description="Helical" evidence="15">
    <location>
        <begin position="203"/>
        <end position="223"/>
    </location>
</feature>
<evidence type="ECO:0000313" key="20">
    <source>
        <dbReference type="Proteomes" id="UP000291236"/>
    </source>
</evidence>
<dbReference type="InterPro" id="IPR023299">
    <property type="entry name" value="ATPase_P-typ_cyto_dom_N"/>
</dbReference>
<dbReference type="GO" id="GO:0016887">
    <property type="term" value="F:ATP hydrolysis activity"/>
    <property type="evidence" value="ECO:0007669"/>
    <property type="project" value="InterPro"/>
</dbReference>
<feature type="transmembrane region" description="Helical" evidence="15">
    <location>
        <begin position="296"/>
        <end position="314"/>
    </location>
</feature>
<keyword evidence="12 15" id="KW-1133">Transmembrane helix</keyword>
<dbReference type="InterPro" id="IPR021993">
    <property type="entry name" value="ATPase-cat-bd"/>
</dbReference>
<dbReference type="GO" id="GO:0005507">
    <property type="term" value="F:copper ion binding"/>
    <property type="evidence" value="ECO:0007669"/>
    <property type="project" value="TreeGrafter"/>
</dbReference>
<evidence type="ECO:0000256" key="4">
    <source>
        <dbReference type="ARBA" id="ARBA00022475"/>
    </source>
</evidence>
<evidence type="ECO:0000256" key="5">
    <source>
        <dbReference type="ARBA" id="ARBA00022553"/>
    </source>
</evidence>
<dbReference type="InterPro" id="IPR017969">
    <property type="entry name" value="Heavy-metal-associated_CS"/>
</dbReference>
<dbReference type="NCBIfam" id="TIGR01525">
    <property type="entry name" value="ATPase-IB_hvy"/>
    <property type="match status" value="1"/>
</dbReference>
<dbReference type="InterPro" id="IPR059000">
    <property type="entry name" value="ATPase_P-type_domA"/>
</dbReference>
<dbReference type="Pfam" id="PF00702">
    <property type="entry name" value="Hydrolase"/>
    <property type="match status" value="1"/>
</dbReference>
<evidence type="ECO:0000256" key="12">
    <source>
        <dbReference type="ARBA" id="ARBA00022989"/>
    </source>
</evidence>
<organism evidence="19 20">
    <name type="scientific">Fluviispira sanaruensis</name>
    <dbReference type="NCBI Taxonomy" id="2493639"/>
    <lineage>
        <taxon>Bacteria</taxon>
        <taxon>Pseudomonadati</taxon>
        <taxon>Bdellovibrionota</taxon>
        <taxon>Oligoflexia</taxon>
        <taxon>Silvanigrellales</taxon>
        <taxon>Silvanigrellaceae</taxon>
        <taxon>Fluviispira</taxon>
    </lineage>
</organism>
<evidence type="ECO:0000256" key="11">
    <source>
        <dbReference type="ARBA" id="ARBA00022967"/>
    </source>
</evidence>
<feature type="transmembrane region" description="Helical" evidence="15">
    <location>
        <begin position="435"/>
        <end position="457"/>
    </location>
</feature>
<dbReference type="SUPFAM" id="SSF56784">
    <property type="entry name" value="HAD-like"/>
    <property type="match status" value="1"/>
</dbReference>
<evidence type="ECO:0000256" key="1">
    <source>
        <dbReference type="ARBA" id="ARBA00004651"/>
    </source>
</evidence>
<reference evidence="19 20" key="1">
    <citation type="submission" date="2018-12" db="EMBL/GenBank/DDBJ databases">
        <title>Rubrispira sanarue gen. nov., sp., nov., a member of the order Silvanigrellales, isolated from a brackish lake in Hamamatsu Japan.</title>
        <authorList>
            <person name="Maejima Y."/>
            <person name="Iino T."/>
            <person name="Muraguchi Y."/>
            <person name="Fukuda K."/>
            <person name="Nojiri H."/>
            <person name="Ohkuma M."/>
            <person name="Moriuchi R."/>
            <person name="Dohra H."/>
            <person name="Kimbara K."/>
            <person name="Shintani M."/>
        </authorList>
    </citation>
    <scope>NUCLEOTIDE SEQUENCE [LARGE SCALE GENOMIC DNA]</scope>
    <source>
        <strain evidence="19 20">RF1110005</strain>
    </source>
</reference>
<dbReference type="InterPro" id="IPR018303">
    <property type="entry name" value="ATPase_P-typ_P_site"/>
</dbReference>